<organism evidence="3 4">
    <name type="scientific">Pseudonocardia alni</name>
    <name type="common">Amycolata alni</name>
    <dbReference type="NCBI Taxonomy" id="33907"/>
    <lineage>
        <taxon>Bacteria</taxon>
        <taxon>Bacillati</taxon>
        <taxon>Actinomycetota</taxon>
        <taxon>Actinomycetes</taxon>
        <taxon>Pseudonocardiales</taxon>
        <taxon>Pseudonocardiaceae</taxon>
        <taxon>Pseudonocardia</taxon>
    </lineage>
</organism>
<gene>
    <name evidence="3" type="ORF">HDA37_004423</name>
</gene>
<dbReference type="RefSeq" id="WP_281370868.1">
    <property type="nucleotide sequence ID" value="NZ_BAAAJZ010000006.1"/>
</dbReference>
<feature type="region of interest" description="Disordered" evidence="1">
    <location>
        <begin position="1"/>
        <end position="41"/>
    </location>
</feature>
<protein>
    <submittedName>
        <fullName evidence="3">DNA replication protein DnaC</fullName>
    </submittedName>
</protein>
<dbReference type="InterPro" id="IPR002611">
    <property type="entry name" value="IstB_ATP-bd"/>
</dbReference>
<evidence type="ECO:0000313" key="4">
    <source>
        <dbReference type="Proteomes" id="UP000549695"/>
    </source>
</evidence>
<dbReference type="PANTHER" id="PTHR30050:SF4">
    <property type="entry name" value="ATP-BINDING PROTEIN RV3427C IN INSERTION SEQUENCE-RELATED"/>
    <property type="match status" value="1"/>
</dbReference>
<keyword evidence="4" id="KW-1185">Reference proteome</keyword>
<proteinExistence type="predicted"/>
<dbReference type="EMBL" id="JACCCZ010000001">
    <property type="protein sequence ID" value="NYG04138.1"/>
    <property type="molecule type" value="Genomic_DNA"/>
</dbReference>
<dbReference type="InterPro" id="IPR027417">
    <property type="entry name" value="P-loop_NTPase"/>
</dbReference>
<evidence type="ECO:0000313" key="3">
    <source>
        <dbReference type="EMBL" id="NYG04138.1"/>
    </source>
</evidence>
<evidence type="ECO:0000256" key="1">
    <source>
        <dbReference type="SAM" id="MobiDB-lite"/>
    </source>
</evidence>
<dbReference type="GO" id="GO:0006260">
    <property type="term" value="P:DNA replication"/>
    <property type="evidence" value="ECO:0007669"/>
    <property type="project" value="TreeGrafter"/>
</dbReference>
<feature type="compositionally biased region" description="Low complexity" evidence="1">
    <location>
        <begin position="9"/>
        <end position="20"/>
    </location>
</feature>
<evidence type="ECO:0000259" key="2">
    <source>
        <dbReference type="Pfam" id="PF01695"/>
    </source>
</evidence>
<dbReference type="GO" id="GO:0005524">
    <property type="term" value="F:ATP binding"/>
    <property type="evidence" value="ECO:0007669"/>
    <property type="project" value="InterPro"/>
</dbReference>
<reference evidence="3 4" key="1">
    <citation type="submission" date="2020-07" db="EMBL/GenBank/DDBJ databases">
        <title>Sequencing the genomes of 1000 actinobacteria strains.</title>
        <authorList>
            <person name="Klenk H.-P."/>
        </authorList>
    </citation>
    <scope>NUCLEOTIDE SEQUENCE [LARGE SCALE GENOMIC DNA]</scope>
    <source>
        <strain evidence="3 4">DSM 44749</strain>
    </source>
</reference>
<dbReference type="GeneID" id="98055572"/>
<dbReference type="PANTHER" id="PTHR30050">
    <property type="entry name" value="CHROMOSOMAL REPLICATION INITIATOR PROTEIN DNAA"/>
    <property type="match status" value="1"/>
</dbReference>
<dbReference type="AlphaFoldDB" id="A0A852W4U0"/>
<dbReference type="Proteomes" id="UP000549695">
    <property type="component" value="Unassembled WGS sequence"/>
</dbReference>
<comment type="caution">
    <text evidence="3">The sequence shown here is derived from an EMBL/GenBank/DDBJ whole genome shotgun (WGS) entry which is preliminary data.</text>
</comment>
<accession>A0A852W4U0</accession>
<dbReference type="SUPFAM" id="SSF52540">
    <property type="entry name" value="P-loop containing nucleoside triphosphate hydrolases"/>
    <property type="match status" value="1"/>
</dbReference>
<dbReference type="Pfam" id="PF01695">
    <property type="entry name" value="IstB_IS21"/>
    <property type="match status" value="1"/>
</dbReference>
<feature type="domain" description="IstB-like ATP-binding" evidence="2">
    <location>
        <begin position="57"/>
        <end position="160"/>
    </location>
</feature>
<name>A0A852W4U0_PSEA5</name>
<sequence>MADWIMGWRSSSIRSSSPSPLQDGSTFPRVSPEPPPLPPAAQVKSAGVVFDGCHANPTLNPATVDTLTTGAWIKSGEPLCLIGDSETGKSHLLIALGAAAAHQGIQVRYTLATKLLNELLEAADERQMEKTIARYGRGDLLCVDELGYMELDRLGAELLF</sequence>
<dbReference type="Gene3D" id="3.40.50.300">
    <property type="entry name" value="P-loop containing nucleotide triphosphate hydrolases"/>
    <property type="match status" value="1"/>
</dbReference>